<reference evidence="1 2" key="1">
    <citation type="submission" date="2019-03" db="EMBL/GenBank/DDBJ databases">
        <title>Draft genome sequences of novel Actinobacteria.</title>
        <authorList>
            <person name="Sahin N."/>
            <person name="Ay H."/>
            <person name="Saygin H."/>
        </authorList>
    </citation>
    <scope>NUCLEOTIDE SEQUENCE [LARGE SCALE GENOMIC DNA]</scope>
    <source>
        <strain evidence="1 2">JCM 30547</strain>
    </source>
</reference>
<proteinExistence type="predicted"/>
<dbReference type="Pfam" id="PF11238">
    <property type="entry name" value="DUF3039"/>
    <property type="match status" value="1"/>
</dbReference>
<dbReference type="OrthoDB" id="4075286at2"/>
<evidence type="ECO:0000313" key="1">
    <source>
        <dbReference type="EMBL" id="TDC27360.1"/>
    </source>
</evidence>
<dbReference type="EMBL" id="SMKA01000095">
    <property type="protein sequence ID" value="TDC27360.1"/>
    <property type="molecule type" value="Genomic_DNA"/>
</dbReference>
<sequence>MHSRRARPTLRALADDLTSGWTSPLALRYLRDKRYDELHPLSELPHPIIAKAAGSFGADPAEDSFVGQIVCVTQLRLLEIKSAQWRGAVWEDPESGVCWLVAAGLAKGEHRDHDDFYQRAKRENDSGDVARWLPVDEDKRLLRRETAARLMTEWELEVQGQVLEALRRVRDGGMHRIEVRQPRHVERKLAVIDLTVTAVREEGYQADEILLEIDTVQGSIGTNLEWQLTMRMLITLSPPVQSWDRYKGTYSTIAEPGAWAERTDQLATLVEAHELAVSQLGTSSHFVHARHLAGSTIEGRAVRAMCGVYFVPMQDHESMPKCETCSIRYGELPEQ</sequence>
<name>A0A4R4PXU3_9ACTN</name>
<dbReference type="RefSeq" id="WP_132408921.1">
    <property type="nucleotide sequence ID" value="NZ_SMKA01000095.1"/>
</dbReference>
<dbReference type="InterPro" id="IPR021400">
    <property type="entry name" value="DUF3039"/>
</dbReference>
<protein>
    <submittedName>
        <fullName evidence="1">DUF3039 domain-containing protein</fullName>
    </submittedName>
</protein>
<keyword evidence="2" id="KW-1185">Reference proteome</keyword>
<accession>A0A4R4PXU3</accession>
<organism evidence="1 2">
    <name type="scientific">Kribbella albertanoniae</name>
    <dbReference type="NCBI Taxonomy" id="1266829"/>
    <lineage>
        <taxon>Bacteria</taxon>
        <taxon>Bacillati</taxon>
        <taxon>Actinomycetota</taxon>
        <taxon>Actinomycetes</taxon>
        <taxon>Propionibacteriales</taxon>
        <taxon>Kribbellaceae</taxon>
        <taxon>Kribbella</taxon>
    </lineage>
</organism>
<comment type="caution">
    <text evidence="1">The sequence shown here is derived from an EMBL/GenBank/DDBJ whole genome shotgun (WGS) entry which is preliminary data.</text>
</comment>
<dbReference type="Proteomes" id="UP000295075">
    <property type="component" value="Unassembled WGS sequence"/>
</dbReference>
<dbReference type="AlphaFoldDB" id="A0A4R4PXU3"/>
<evidence type="ECO:0000313" key="2">
    <source>
        <dbReference type="Proteomes" id="UP000295075"/>
    </source>
</evidence>
<gene>
    <name evidence="1" type="ORF">E1261_20855</name>
</gene>